<feature type="region of interest" description="Disordered" evidence="1">
    <location>
        <begin position="62"/>
        <end position="89"/>
    </location>
</feature>
<accession>A0A4P9VYC0</accession>
<dbReference type="Proteomes" id="UP000269721">
    <property type="component" value="Unassembled WGS sequence"/>
</dbReference>
<organism evidence="2 3">
    <name type="scientific">Blyttiomyces helicus</name>
    <dbReference type="NCBI Taxonomy" id="388810"/>
    <lineage>
        <taxon>Eukaryota</taxon>
        <taxon>Fungi</taxon>
        <taxon>Fungi incertae sedis</taxon>
        <taxon>Chytridiomycota</taxon>
        <taxon>Chytridiomycota incertae sedis</taxon>
        <taxon>Chytridiomycetes</taxon>
        <taxon>Chytridiomycetes incertae sedis</taxon>
        <taxon>Blyttiomyces</taxon>
    </lineage>
</organism>
<evidence type="ECO:0000256" key="1">
    <source>
        <dbReference type="SAM" id="MobiDB-lite"/>
    </source>
</evidence>
<sequence>MSATNSSSSSSSPASVSAQTARSSTPQTESPNTNSPVRPPLSSLNLERDILEGLWSLFSVSSSRARSPSPAEDEEEGAESPSIPRRRPLTSLPIQAPFSQGLQKILISQEARLYGDEDISHLFAGFHISHRREKGRGADATGPPLSDVYALRKTSHNIFCDGNVFVDVLAGSHFQIDPNTAFAYTEDDAPAIFDKSIIHQTRDSLGLFSHFVGFSNYSPHSNERHTFTKVGSLNIDIAELKKLFRQRDQRGTQPLPASTGTVRTAQCSRGPPVYCQVYRMPEVGGLAGLSKTLGVVLAESRSCPRREVSNGRNLEIPWDEDGKVPPGLDDYYNKEYLLARISQAYTKMPLDIFLSARPNTNVIEASNSHENREGGRYPPLIMAIGTRATHEERILREAFACRRLDIVSVDRSSGVGKYRDHAHIQSMGSGQ</sequence>
<protein>
    <submittedName>
        <fullName evidence="2">Uncharacterized protein</fullName>
    </submittedName>
</protein>
<dbReference type="EMBL" id="KZ999776">
    <property type="protein sequence ID" value="RKO84744.1"/>
    <property type="molecule type" value="Genomic_DNA"/>
</dbReference>
<feature type="compositionally biased region" description="Low complexity" evidence="1">
    <location>
        <begin position="1"/>
        <end position="18"/>
    </location>
</feature>
<evidence type="ECO:0000313" key="2">
    <source>
        <dbReference type="EMBL" id="RKO84744.1"/>
    </source>
</evidence>
<dbReference type="AlphaFoldDB" id="A0A4P9VYC0"/>
<gene>
    <name evidence="2" type="ORF">BDK51DRAFT_50701</name>
</gene>
<reference evidence="3" key="1">
    <citation type="journal article" date="2018" name="Nat. Microbiol.">
        <title>Leveraging single-cell genomics to expand the fungal tree of life.</title>
        <authorList>
            <person name="Ahrendt S.R."/>
            <person name="Quandt C.A."/>
            <person name="Ciobanu D."/>
            <person name="Clum A."/>
            <person name="Salamov A."/>
            <person name="Andreopoulos B."/>
            <person name="Cheng J.F."/>
            <person name="Woyke T."/>
            <person name="Pelin A."/>
            <person name="Henrissat B."/>
            <person name="Reynolds N.K."/>
            <person name="Benny G.L."/>
            <person name="Smith M.E."/>
            <person name="James T.Y."/>
            <person name="Grigoriev I.V."/>
        </authorList>
    </citation>
    <scope>NUCLEOTIDE SEQUENCE [LARGE SCALE GENOMIC DNA]</scope>
</reference>
<name>A0A4P9VYC0_9FUNG</name>
<feature type="region of interest" description="Disordered" evidence="1">
    <location>
        <begin position="1"/>
        <end position="43"/>
    </location>
</feature>
<keyword evidence="3" id="KW-1185">Reference proteome</keyword>
<feature type="compositionally biased region" description="Polar residues" evidence="1">
    <location>
        <begin position="19"/>
        <end position="36"/>
    </location>
</feature>
<evidence type="ECO:0000313" key="3">
    <source>
        <dbReference type="Proteomes" id="UP000269721"/>
    </source>
</evidence>
<proteinExistence type="predicted"/>